<dbReference type="Gene3D" id="1.20.1640.10">
    <property type="entry name" value="Multidrug efflux transporter AcrB transmembrane domain"/>
    <property type="match status" value="2"/>
</dbReference>
<feature type="compositionally biased region" description="Basic and acidic residues" evidence="2">
    <location>
        <begin position="750"/>
        <end position="761"/>
    </location>
</feature>
<evidence type="ECO:0000256" key="3">
    <source>
        <dbReference type="SAM" id="Phobius"/>
    </source>
</evidence>
<dbReference type="PROSITE" id="PS50156">
    <property type="entry name" value="SSD"/>
    <property type="match status" value="1"/>
</dbReference>
<dbReference type="PRINTS" id="PR00702">
    <property type="entry name" value="ACRIFLAVINRP"/>
</dbReference>
<dbReference type="Pfam" id="PF00873">
    <property type="entry name" value="ACR_tran"/>
    <property type="match status" value="2"/>
</dbReference>
<evidence type="ECO:0000313" key="5">
    <source>
        <dbReference type="EMBL" id="MCT2043031.1"/>
    </source>
</evidence>
<name>A0ABT2HXI0_9MICO</name>
<dbReference type="InterPro" id="IPR001036">
    <property type="entry name" value="Acrflvin-R"/>
</dbReference>
<feature type="compositionally biased region" description="Low complexity" evidence="2">
    <location>
        <begin position="736"/>
        <end position="747"/>
    </location>
</feature>
<feature type="compositionally biased region" description="Low complexity" evidence="2">
    <location>
        <begin position="524"/>
        <end position="543"/>
    </location>
</feature>
<dbReference type="InterPro" id="IPR027463">
    <property type="entry name" value="AcrB_DN_DC_subdom"/>
</dbReference>
<dbReference type="EMBL" id="JALXSQ010000023">
    <property type="protein sequence ID" value="MCT2043031.1"/>
    <property type="molecule type" value="Genomic_DNA"/>
</dbReference>
<feature type="transmembrane region" description="Helical" evidence="3">
    <location>
        <begin position="376"/>
        <end position="396"/>
    </location>
</feature>
<dbReference type="Gene3D" id="3.30.70.1320">
    <property type="entry name" value="Multidrug efflux transporter AcrB pore domain like"/>
    <property type="match status" value="1"/>
</dbReference>
<protein>
    <submittedName>
        <fullName evidence="5">Efflux RND transporter permease subunit</fullName>
    </submittedName>
</protein>
<feature type="region of interest" description="Disordered" evidence="2">
    <location>
        <begin position="522"/>
        <end position="545"/>
    </location>
</feature>
<evidence type="ECO:0000259" key="4">
    <source>
        <dbReference type="PROSITE" id="PS50156"/>
    </source>
</evidence>
<feature type="transmembrane region" description="Helical" evidence="3">
    <location>
        <begin position="484"/>
        <end position="511"/>
    </location>
</feature>
<dbReference type="SUPFAM" id="SSF82714">
    <property type="entry name" value="Multidrug efflux transporter AcrB TolC docking domain, DN and DC subdomains"/>
    <property type="match status" value="2"/>
</dbReference>
<keyword evidence="3" id="KW-0472">Membrane</keyword>
<feature type="transmembrane region" description="Helical" evidence="3">
    <location>
        <begin position="1160"/>
        <end position="1183"/>
    </location>
</feature>
<reference evidence="5 6" key="1">
    <citation type="submission" date="2022-04" db="EMBL/GenBank/DDBJ databases">
        <title>Human microbiome associated bacterial genomes.</title>
        <authorList>
            <person name="Sandstrom S."/>
            <person name="Salamzade R."/>
            <person name="Kalan L.R."/>
        </authorList>
    </citation>
    <scope>NUCLEOTIDE SEQUENCE [LARGE SCALE GENOMIC DNA]</scope>
    <source>
        <strain evidence="6">p3-SID1799</strain>
    </source>
</reference>
<gene>
    <name evidence="5" type="ORF">M3D15_06760</name>
</gene>
<keyword evidence="1" id="KW-0175">Coiled coil</keyword>
<evidence type="ECO:0000256" key="1">
    <source>
        <dbReference type="SAM" id="Coils"/>
    </source>
</evidence>
<evidence type="ECO:0000313" key="6">
    <source>
        <dbReference type="Proteomes" id="UP001525379"/>
    </source>
</evidence>
<accession>A0ABT2HXI0</accession>
<feature type="transmembrane region" description="Helical" evidence="3">
    <location>
        <begin position="452"/>
        <end position="472"/>
    </location>
</feature>
<dbReference type="PANTHER" id="PTHR32063">
    <property type="match status" value="1"/>
</dbReference>
<proteinExistence type="predicted"/>
<keyword evidence="3" id="KW-1133">Transmembrane helix</keyword>
<feature type="domain" description="SSD" evidence="4">
    <location>
        <begin position="350"/>
        <end position="509"/>
    </location>
</feature>
<dbReference type="SUPFAM" id="SSF82866">
    <property type="entry name" value="Multidrug efflux transporter AcrB transmembrane domain"/>
    <property type="match status" value="2"/>
</dbReference>
<dbReference type="PANTHER" id="PTHR32063:SF0">
    <property type="entry name" value="SWARMING MOTILITY PROTEIN SWRC"/>
    <property type="match status" value="1"/>
</dbReference>
<dbReference type="SUPFAM" id="SSF82693">
    <property type="entry name" value="Multidrug efflux transporter AcrB pore domain, PN1, PN2, PC1 and PC2 subdomains"/>
    <property type="match status" value="2"/>
</dbReference>
<organism evidence="5 6">
    <name type="scientific">Pseudoclavibacter albus</name>
    <dbReference type="NCBI Taxonomy" id="272241"/>
    <lineage>
        <taxon>Bacteria</taxon>
        <taxon>Bacillati</taxon>
        <taxon>Actinomycetota</taxon>
        <taxon>Actinomycetes</taxon>
        <taxon>Micrococcales</taxon>
        <taxon>Microbacteriaceae</taxon>
        <taxon>Pseudoclavibacter</taxon>
    </lineage>
</organism>
<dbReference type="InterPro" id="IPR000731">
    <property type="entry name" value="SSD"/>
</dbReference>
<dbReference type="Gene3D" id="3.30.70.1440">
    <property type="entry name" value="Multidrug efflux transporter AcrB pore domain"/>
    <property type="match status" value="1"/>
</dbReference>
<dbReference type="Gene3D" id="3.30.2090.10">
    <property type="entry name" value="Multidrug efflux transporter AcrB TolC docking domain, DN and DC subdomains"/>
    <property type="match status" value="2"/>
</dbReference>
<evidence type="ECO:0000256" key="2">
    <source>
        <dbReference type="SAM" id="MobiDB-lite"/>
    </source>
</evidence>
<feature type="region of interest" description="Disordered" evidence="2">
    <location>
        <begin position="249"/>
        <end position="269"/>
    </location>
</feature>
<feature type="region of interest" description="Disordered" evidence="2">
    <location>
        <begin position="728"/>
        <end position="761"/>
    </location>
</feature>
<dbReference type="Gene3D" id="3.30.70.1430">
    <property type="entry name" value="Multidrug efflux transporter AcrB pore domain"/>
    <property type="match status" value="2"/>
</dbReference>
<sequence length="1273" mass="134679">MDRLTALSLKNRALIALVTLAIGFFGLVSMSSLKQELFPELSLPVVSVTAEYRGATPDVVDREVAQPIEAALQGLEGLKGTQSTSRSGSASVMVELDYGTDLVYAEQRIQQAISRIDDRLPDGIETTVMSGSISDFPIMQLAATGGDQEALASKLRTQTIPELLKLDGVRDAQFSGAPEQRIAIRPNTAALQERGLTTQAIRDTLDNAGVLVPIGEVTDGDSALTVQAGDLLTSADDIAKLPIAAGAGAAQGTAGQGTGTTTQTTTNGTTTIGDVAEVKLETAPVETISRVNGEDALTIAITKVPAENTVDVSRTVRDAMPELGAELGDGVTLQSVFDQAPYVERSIHTLLVEGLLGLLFAVIVIFVFLRSVRSTLVTAISIPASLLVTFIALQGAKYSLNMLTLGALTIAIGRVVDDSIVVIENIKRHLGKDGEADPTRRRERITRAVREVAGAVTSSTIATVAVYLPIAFVGDIAGEMFRPFALTSVIALLASLIVSLTIVPVLAYWFLGAGRRARRREAAQDAPAPSAAPVKVAPEPVLVGTPGEAATASDVLRRKRPKELRAERDRAYFAPLALRDGDDAGGDAAELRADEPIQAPTGFASDDAPEEALTNTSPRRTRSARFDQALDPEQLALEFAANGEQPDVASLEVSLTPHQRQLLDADAASLTRRERRERDRLVKRLAEEEAERAAAHEVIDADEAHAPMSARDHGVGLNGEPMLGDRVVAPEPDGGTAPTASTSAPATHDVTTEREGFHAHDERPDGLLQRLYLPILNWTLAKPLITLGVATLILVLTGALAPFMKTNFLGSSGEDTISIQQTFADNATLDVADQQAAKVEEAIMAEAGVKTVQLTYGGNSLMSMFTGSQGRASYSVTLEPGAKADDIQARLQEKLGAMQDVGKVVVGARGGSGFSTDLEVELDAPTTDALKDTSAAVIAALEGREGIREVRSSLNETRPYIQIDINRQTAADLGLSEFAVGAMVAEQVGEQPIGEVIIEGESVQVKLVPSKPVETLDELKKLKIQTMQGERSLVNIARINEVDAPTAVTSVRGTPTATVTVVPEGDDLGASNRIVSEALAAVDLPDGSHAELGGVSRDQQESFTQLGFALLAAILIVYIIMVATFRSLRQPLLLLISVPFAATGAILLLIVSQVPLGLPSLIGVLMLIGIVVTNAIVLIDLVNQFRDEGFLVRDALIEGGARRVRPIIMTALATILALTPMALGITGEGGFISQPLAIVVIGGLLSSTLLTLVVLPALFYFVEGRKERRAARR</sequence>
<dbReference type="Proteomes" id="UP001525379">
    <property type="component" value="Unassembled WGS sequence"/>
</dbReference>
<feature type="transmembrane region" description="Helical" evidence="3">
    <location>
        <begin position="1204"/>
        <end position="1225"/>
    </location>
</feature>
<dbReference type="RefSeq" id="WP_260104304.1">
    <property type="nucleotide sequence ID" value="NZ_JALXSQ010000023.1"/>
</dbReference>
<comment type="caution">
    <text evidence="5">The sequence shown here is derived from an EMBL/GenBank/DDBJ whole genome shotgun (WGS) entry which is preliminary data.</text>
</comment>
<feature type="transmembrane region" description="Helical" evidence="3">
    <location>
        <begin position="350"/>
        <end position="369"/>
    </location>
</feature>
<feature type="transmembrane region" description="Helical" evidence="3">
    <location>
        <begin position="1237"/>
        <end position="1262"/>
    </location>
</feature>
<keyword evidence="3" id="KW-0812">Transmembrane</keyword>
<feature type="region of interest" description="Disordered" evidence="2">
    <location>
        <begin position="599"/>
        <end position="623"/>
    </location>
</feature>
<feature type="transmembrane region" description="Helical" evidence="3">
    <location>
        <begin position="784"/>
        <end position="804"/>
    </location>
</feature>
<feature type="transmembrane region" description="Helical" evidence="3">
    <location>
        <begin position="1132"/>
        <end position="1154"/>
    </location>
</feature>
<feature type="coiled-coil region" evidence="1">
    <location>
        <begin position="671"/>
        <end position="698"/>
    </location>
</feature>
<keyword evidence="6" id="KW-1185">Reference proteome</keyword>
<feature type="transmembrane region" description="Helical" evidence="3">
    <location>
        <begin position="402"/>
        <end position="423"/>
    </location>
</feature>
<feature type="transmembrane region" description="Helical" evidence="3">
    <location>
        <begin position="1106"/>
        <end position="1125"/>
    </location>
</feature>